<evidence type="ECO:0000256" key="4">
    <source>
        <dbReference type="ARBA" id="ARBA00022475"/>
    </source>
</evidence>
<dbReference type="EC" id="2.7.13.3" evidence="3"/>
<dbReference type="CDD" id="cd06225">
    <property type="entry name" value="HAMP"/>
    <property type="match status" value="1"/>
</dbReference>
<keyword evidence="4" id="KW-1003">Cell membrane</keyword>
<keyword evidence="18" id="KW-1185">Reference proteome</keyword>
<keyword evidence="7 14" id="KW-0812">Transmembrane</keyword>
<evidence type="ECO:0000256" key="2">
    <source>
        <dbReference type="ARBA" id="ARBA00004651"/>
    </source>
</evidence>
<dbReference type="CDD" id="cd00082">
    <property type="entry name" value="HisKA"/>
    <property type="match status" value="1"/>
</dbReference>
<dbReference type="GO" id="GO:0005524">
    <property type="term" value="F:ATP binding"/>
    <property type="evidence" value="ECO:0007669"/>
    <property type="project" value="UniProtKB-KW"/>
</dbReference>
<feature type="transmembrane region" description="Helical" evidence="14">
    <location>
        <begin position="7"/>
        <end position="28"/>
    </location>
</feature>
<dbReference type="Gene3D" id="1.10.287.130">
    <property type="match status" value="1"/>
</dbReference>
<dbReference type="CDD" id="cd00075">
    <property type="entry name" value="HATPase"/>
    <property type="match status" value="1"/>
</dbReference>
<evidence type="ECO:0000256" key="6">
    <source>
        <dbReference type="ARBA" id="ARBA00022679"/>
    </source>
</evidence>
<evidence type="ECO:0000256" key="1">
    <source>
        <dbReference type="ARBA" id="ARBA00000085"/>
    </source>
</evidence>
<evidence type="ECO:0000256" key="8">
    <source>
        <dbReference type="ARBA" id="ARBA00022741"/>
    </source>
</evidence>
<evidence type="ECO:0000256" key="13">
    <source>
        <dbReference type="ARBA" id="ARBA00023136"/>
    </source>
</evidence>
<dbReference type="InterPro" id="IPR005467">
    <property type="entry name" value="His_kinase_dom"/>
</dbReference>
<comment type="subcellular location">
    <subcellularLocation>
        <location evidence="2">Cell membrane</location>
        <topology evidence="2">Multi-pass membrane protein</topology>
    </subcellularLocation>
</comment>
<feature type="domain" description="HAMP" evidence="16">
    <location>
        <begin position="184"/>
        <end position="236"/>
    </location>
</feature>
<dbReference type="PROSITE" id="PS50109">
    <property type="entry name" value="HIS_KIN"/>
    <property type="match status" value="1"/>
</dbReference>
<evidence type="ECO:0000259" key="15">
    <source>
        <dbReference type="PROSITE" id="PS50109"/>
    </source>
</evidence>
<dbReference type="SUPFAM" id="SSF47384">
    <property type="entry name" value="Homodimeric domain of signal transducing histidine kinase"/>
    <property type="match status" value="1"/>
</dbReference>
<name>A0ABW5JIV3_9BACT</name>
<dbReference type="InterPro" id="IPR003594">
    <property type="entry name" value="HATPase_dom"/>
</dbReference>
<accession>A0ABW5JIV3</accession>
<keyword evidence="6" id="KW-0808">Transferase</keyword>
<dbReference type="InterPro" id="IPR003660">
    <property type="entry name" value="HAMP_dom"/>
</dbReference>
<keyword evidence="11 14" id="KW-1133">Transmembrane helix</keyword>
<comment type="caution">
    <text evidence="17">The sequence shown here is derived from an EMBL/GenBank/DDBJ whole genome shotgun (WGS) entry which is preliminary data.</text>
</comment>
<keyword evidence="8" id="KW-0547">Nucleotide-binding</keyword>
<evidence type="ECO:0000259" key="16">
    <source>
        <dbReference type="PROSITE" id="PS50885"/>
    </source>
</evidence>
<keyword evidence="13 14" id="KW-0472">Membrane</keyword>
<gene>
    <name evidence="17" type="ORF">ACFSVN_02195</name>
</gene>
<dbReference type="RefSeq" id="WP_390297945.1">
    <property type="nucleotide sequence ID" value="NZ_JBHULI010000002.1"/>
</dbReference>
<dbReference type="SMART" id="SM00304">
    <property type="entry name" value="HAMP"/>
    <property type="match status" value="1"/>
</dbReference>
<comment type="catalytic activity">
    <reaction evidence="1">
        <text>ATP + protein L-histidine = ADP + protein N-phospho-L-histidine.</text>
        <dbReference type="EC" id="2.7.13.3"/>
    </reaction>
</comment>
<feature type="domain" description="Histidine kinase" evidence="15">
    <location>
        <begin position="251"/>
        <end position="466"/>
    </location>
</feature>
<dbReference type="Proteomes" id="UP001597460">
    <property type="component" value="Unassembled WGS sequence"/>
</dbReference>
<organism evidence="17 18">
    <name type="scientific">Gracilimonas halophila</name>
    <dbReference type="NCBI Taxonomy" id="1834464"/>
    <lineage>
        <taxon>Bacteria</taxon>
        <taxon>Pseudomonadati</taxon>
        <taxon>Balneolota</taxon>
        <taxon>Balneolia</taxon>
        <taxon>Balneolales</taxon>
        <taxon>Balneolaceae</taxon>
        <taxon>Gracilimonas</taxon>
    </lineage>
</organism>
<dbReference type="SUPFAM" id="SSF158472">
    <property type="entry name" value="HAMP domain-like"/>
    <property type="match status" value="1"/>
</dbReference>
<dbReference type="Pfam" id="PF00512">
    <property type="entry name" value="HisKA"/>
    <property type="match status" value="1"/>
</dbReference>
<keyword evidence="5" id="KW-0597">Phosphoprotein</keyword>
<dbReference type="PROSITE" id="PS50885">
    <property type="entry name" value="HAMP"/>
    <property type="match status" value="1"/>
</dbReference>
<evidence type="ECO:0000256" key="12">
    <source>
        <dbReference type="ARBA" id="ARBA00023012"/>
    </source>
</evidence>
<evidence type="ECO:0000313" key="17">
    <source>
        <dbReference type="EMBL" id="MFD2531252.1"/>
    </source>
</evidence>
<dbReference type="SMART" id="SM00387">
    <property type="entry name" value="HATPase_c"/>
    <property type="match status" value="1"/>
</dbReference>
<dbReference type="InterPro" id="IPR003661">
    <property type="entry name" value="HisK_dim/P_dom"/>
</dbReference>
<protein>
    <recommendedName>
        <fullName evidence="3">histidine kinase</fullName>
        <ecNumber evidence="3">2.7.13.3</ecNumber>
    </recommendedName>
</protein>
<evidence type="ECO:0000313" key="18">
    <source>
        <dbReference type="Proteomes" id="UP001597460"/>
    </source>
</evidence>
<evidence type="ECO:0000256" key="14">
    <source>
        <dbReference type="SAM" id="Phobius"/>
    </source>
</evidence>
<dbReference type="SUPFAM" id="SSF55874">
    <property type="entry name" value="ATPase domain of HSP90 chaperone/DNA topoisomerase II/histidine kinase"/>
    <property type="match status" value="1"/>
</dbReference>
<evidence type="ECO:0000256" key="11">
    <source>
        <dbReference type="ARBA" id="ARBA00022989"/>
    </source>
</evidence>
<dbReference type="InterPro" id="IPR036097">
    <property type="entry name" value="HisK_dim/P_sf"/>
</dbReference>
<evidence type="ECO:0000256" key="10">
    <source>
        <dbReference type="ARBA" id="ARBA00022840"/>
    </source>
</evidence>
<dbReference type="InterPro" id="IPR036890">
    <property type="entry name" value="HATPase_C_sf"/>
</dbReference>
<dbReference type="SMART" id="SM00388">
    <property type="entry name" value="HisKA"/>
    <property type="match status" value="1"/>
</dbReference>
<dbReference type="EMBL" id="JBHULI010000002">
    <property type="protein sequence ID" value="MFD2531252.1"/>
    <property type="molecule type" value="Genomic_DNA"/>
</dbReference>
<reference evidence="18" key="1">
    <citation type="journal article" date="2019" name="Int. J. Syst. Evol. Microbiol.">
        <title>The Global Catalogue of Microorganisms (GCM) 10K type strain sequencing project: providing services to taxonomists for standard genome sequencing and annotation.</title>
        <authorList>
            <consortium name="The Broad Institute Genomics Platform"/>
            <consortium name="The Broad Institute Genome Sequencing Center for Infectious Disease"/>
            <person name="Wu L."/>
            <person name="Ma J."/>
        </authorList>
    </citation>
    <scope>NUCLEOTIDE SEQUENCE [LARGE SCALE GENOMIC DNA]</scope>
    <source>
        <strain evidence="18">KCTC 52042</strain>
    </source>
</reference>
<dbReference type="InterPro" id="IPR004358">
    <property type="entry name" value="Sig_transdc_His_kin-like_C"/>
</dbReference>
<evidence type="ECO:0000256" key="9">
    <source>
        <dbReference type="ARBA" id="ARBA00022777"/>
    </source>
</evidence>
<dbReference type="Gene3D" id="3.30.565.10">
    <property type="entry name" value="Histidine kinase-like ATPase, C-terminal domain"/>
    <property type="match status" value="1"/>
</dbReference>
<evidence type="ECO:0000256" key="3">
    <source>
        <dbReference type="ARBA" id="ARBA00012438"/>
    </source>
</evidence>
<proteinExistence type="predicted"/>
<feature type="transmembrane region" description="Helical" evidence="14">
    <location>
        <begin position="163"/>
        <end position="183"/>
    </location>
</feature>
<dbReference type="Pfam" id="PF02518">
    <property type="entry name" value="HATPase_c"/>
    <property type="match status" value="1"/>
</dbReference>
<keyword evidence="10 17" id="KW-0067">ATP-binding</keyword>
<dbReference type="Pfam" id="PF00672">
    <property type="entry name" value="HAMP"/>
    <property type="match status" value="1"/>
</dbReference>
<keyword evidence="12" id="KW-0902">Two-component regulatory system</keyword>
<dbReference type="InterPro" id="IPR050398">
    <property type="entry name" value="HssS/ArlS-like"/>
</dbReference>
<dbReference type="PANTHER" id="PTHR45528">
    <property type="entry name" value="SENSOR HISTIDINE KINASE CPXA"/>
    <property type="match status" value="1"/>
</dbReference>
<dbReference type="Gene3D" id="6.10.340.10">
    <property type="match status" value="1"/>
</dbReference>
<dbReference type="PANTHER" id="PTHR45528:SF1">
    <property type="entry name" value="SENSOR HISTIDINE KINASE CPXA"/>
    <property type="match status" value="1"/>
</dbReference>
<dbReference type="PRINTS" id="PR00344">
    <property type="entry name" value="BCTRLSENSOR"/>
</dbReference>
<evidence type="ECO:0000256" key="7">
    <source>
        <dbReference type="ARBA" id="ARBA00022692"/>
    </source>
</evidence>
<evidence type="ECO:0000256" key="5">
    <source>
        <dbReference type="ARBA" id="ARBA00022553"/>
    </source>
</evidence>
<sequence>MKIRSKLAWTYIILLVIGIITISAYSILTIRSFLLDEGEEQFERDALSLALTASSFKDDAQFDDKIRRQAELSRYEMAVYDKEGVRFLTFPEDAFDTVDTHLSDQLLSQLEKRDGAPIVQNNEQSQKLISYVDLGQSDNRAQYLRISQDKSEYYAAAASIRHIIYAGMFFSIGAVIIVSFLFARYIAAPILRLNSAALDIARGNLDRKIDLKRNDEFGTLADSLNHMASTLRADNEKLKMLNEKQSQFFADITHEVRNPLHTISGALEMLELENLQPEKKKQYMVTAQKQIKRVARLFEDIKTLQRYDFDESFISRKKIDLKQLVVEAEQAYQPIAQKKGLELVAKNITSCKVNADPDKLEQVLDNLISNAIKYTLQGTVEVGFEMKDDVVEVYVKDTGPGIGPEHLDRLFDRFYRTDKARSRDKGGTGLGLSVVKGILNAHQSDIKVESKVGKGSKFYFRLPTLD</sequence>
<keyword evidence="9" id="KW-0418">Kinase</keyword>